<organism evidence="2">
    <name type="scientific">Pseudomonas putida</name>
    <name type="common">Arthrobacter siderocapsulatus</name>
    <dbReference type="NCBI Taxonomy" id="303"/>
    <lineage>
        <taxon>Bacteria</taxon>
        <taxon>Pseudomonadati</taxon>
        <taxon>Pseudomonadota</taxon>
        <taxon>Gammaproteobacteria</taxon>
        <taxon>Pseudomonadales</taxon>
        <taxon>Pseudomonadaceae</taxon>
        <taxon>Pseudomonas</taxon>
    </lineage>
</organism>
<feature type="transmembrane region" description="Helical" evidence="1">
    <location>
        <begin position="91"/>
        <end position="111"/>
    </location>
</feature>
<gene>
    <name evidence="2" type="primary">gcu163</name>
</gene>
<geneLocation type="plasmid" evidence="2">
    <name>p12969-DIM</name>
</geneLocation>
<dbReference type="EMBL" id="KU130294">
    <property type="protein sequence ID" value="ALZ46172.1"/>
    <property type="molecule type" value="Genomic_DNA"/>
</dbReference>
<dbReference type="RefSeq" id="WP_172688539.1">
    <property type="nucleotide sequence ID" value="NZ_KU130294.1"/>
</dbReference>
<dbReference type="AlphaFoldDB" id="A0A2Z1CFG1"/>
<evidence type="ECO:0000256" key="1">
    <source>
        <dbReference type="SAM" id="Phobius"/>
    </source>
</evidence>
<accession>A0A2Z1CFG1</accession>
<keyword evidence="1" id="KW-1133">Transmembrane helix</keyword>
<sequence>MHLLRPTRRKISTTVLFISIGFVFSVVSDLTSKAYKEYVKNTHFEGQLLEDYENIIKQGPLTPAVPDNRIYELVKKIPPEAHKKVELAGLFNIWFTVIFGLLITYLGACVAHRESKSRDAT</sequence>
<keyword evidence="1" id="KW-0812">Transmembrane</keyword>
<reference evidence="2" key="1">
    <citation type="journal article" date="2015" name="J. Antimicrob. Chemother.">
        <title>Genetic characterization of a novel blaDIM-2-carrying megaplasmid p12969-DIM from clinical Pseudomonas putida.</title>
        <authorList>
            <person name="Sun F."/>
            <person name="Zhou D."/>
            <person name="Wang Q."/>
            <person name="Feng J."/>
            <person name="Feng W."/>
            <person name="Luo W."/>
            <person name="Liu Y."/>
            <person name="Qiu X."/>
            <person name="Yin Z."/>
            <person name="Xia P."/>
        </authorList>
    </citation>
    <scope>NUCLEOTIDE SEQUENCE</scope>
    <source>
        <strain evidence="2">12969</strain>
        <plasmid evidence="2">p12969-DIM</plasmid>
    </source>
</reference>
<evidence type="ECO:0000313" key="2">
    <source>
        <dbReference type="EMBL" id="ALZ46172.1"/>
    </source>
</evidence>
<keyword evidence="2" id="KW-0614">Plasmid</keyword>
<proteinExistence type="predicted"/>
<name>A0A2Z1CFG1_PSEPU</name>
<feature type="transmembrane region" description="Helical" evidence="1">
    <location>
        <begin position="12"/>
        <end position="31"/>
    </location>
</feature>
<keyword evidence="1" id="KW-0472">Membrane</keyword>
<protein>
    <submittedName>
        <fullName evidence="2">Uncharacterized protein</fullName>
    </submittedName>
</protein>